<reference evidence="1" key="1">
    <citation type="submission" date="2021-06" db="EMBL/GenBank/DDBJ databases">
        <authorList>
            <person name="Hodson N. C."/>
            <person name="Mongue J. A."/>
            <person name="Jaron S. K."/>
        </authorList>
    </citation>
    <scope>NUCLEOTIDE SEQUENCE</scope>
</reference>
<dbReference type="Proteomes" id="UP000708208">
    <property type="component" value="Unassembled WGS sequence"/>
</dbReference>
<protein>
    <submittedName>
        <fullName evidence="1">Uncharacterized protein</fullName>
    </submittedName>
</protein>
<feature type="non-terminal residue" evidence="1">
    <location>
        <position position="1"/>
    </location>
</feature>
<dbReference type="EMBL" id="CAJVCH010539572">
    <property type="protein sequence ID" value="CAG7826378.1"/>
    <property type="molecule type" value="Genomic_DNA"/>
</dbReference>
<evidence type="ECO:0000313" key="1">
    <source>
        <dbReference type="EMBL" id="CAG7826378.1"/>
    </source>
</evidence>
<dbReference type="AlphaFoldDB" id="A0A8J2PMD0"/>
<sequence>MKIIDELIDSNDELTIDDKDHFKLLFSGFSKIFSKRPGTLVNHKINTGDAKPVVCKRRPMSPAERQIFQNAVDELIELVIFPQKNDDVTMGYRITFEFQDRDKTTFRWPWGNFRFKVVPFGFINSTTLALLTNGNKEAMEIALEEGLWIYVVVHVNDAICWSSSASDH</sequence>
<organism evidence="1 2">
    <name type="scientific">Allacma fusca</name>
    <dbReference type="NCBI Taxonomy" id="39272"/>
    <lineage>
        <taxon>Eukaryota</taxon>
        <taxon>Metazoa</taxon>
        <taxon>Ecdysozoa</taxon>
        <taxon>Arthropoda</taxon>
        <taxon>Hexapoda</taxon>
        <taxon>Collembola</taxon>
        <taxon>Symphypleona</taxon>
        <taxon>Sminthuridae</taxon>
        <taxon>Allacma</taxon>
    </lineage>
</organism>
<name>A0A8J2PMD0_9HEXA</name>
<evidence type="ECO:0000313" key="2">
    <source>
        <dbReference type="Proteomes" id="UP000708208"/>
    </source>
</evidence>
<keyword evidence="2" id="KW-1185">Reference proteome</keyword>
<dbReference type="OrthoDB" id="425619at2759"/>
<gene>
    <name evidence="1" type="ORF">AFUS01_LOCUS36432</name>
</gene>
<comment type="caution">
    <text evidence="1">The sequence shown here is derived from an EMBL/GenBank/DDBJ whole genome shotgun (WGS) entry which is preliminary data.</text>
</comment>
<proteinExistence type="predicted"/>
<accession>A0A8J2PMD0</accession>